<dbReference type="NCBIfam" id="NF038125">
    <property type="entry name" value="PEP_CTERM_THxN"/>
    <property type="match status" value="1"/>
</dbReference>
<gene>
    <name evidence="3" type="ORF">SAMN04487962_12314</name>
</gene>
<organism evidence="3 4">
    <name type="scientific">Marinobacter segnicrescens</name>
    <dbReference type="NCBI Taxonomy" id="430453"/>
    <lineage>
        <taxon>Bacteria</taxon>
        <taxon>Pseudomonadati</taxon>
        <taxon>Pseudomonadota</taxon>
        <taxon>Gammaproteobacteria</taxon>
        <taxon>Pseudomonadales</taxon>
        <taxon>Marinobacteraceae</taxon>
        <taxon>Marinobacter</taxon>
    </lineage>
</organism>
<name>A0A1I0H411_9GAMM</name>
<dbReference type="Proteomes" id="UP000198762">
    <property type="component" value="Unassembled WGS sequence"/>
</dbReference>
<feature type="domain" description="Ice-binding protein C-terminal" evidence="2">
    <location>
        <begin position="256"/>
        <end position="279"/>
    </location>
</feature>
<dbReference type="OrthoDB" id="5787358at2"/>
<protein>
    <submittedName>
        <fullName evidence="3">PEP-CTERM protein-sorting domain-containing protein</fullName>
    </submittedName>
</protein>
<feature type="signal peptide" evidence="1">
    <location>
        <begin position="1"/>
        <end position="26"/>
    </location>
</feature>
<evidence type="ECO:0000313" key="3">
    <source>
        <dbReference type="EMBL" id="SET77558.1"/>
    </source>
</evidence>
<accession>A0A1I0H411</accession>
<dbReference type="STRING" id="430453.SAMN04487962_12314"/>
<dbReference type="EMBL" id="FOHZ01000023">
    <property type="protein sequence ID" value="SET77558.1"/>
    <property type="molecule type" value="Genomic_DNA"/>
</dbReference>
<keyword evidence="4" id="KW-1185">Reference proteome</keyword>
<sequence length="284" mass="29845">MNTAFKRTLLSSLIVPFALGVQTASAAMITEWGFNADSDFDVNNVQFDDKGTAGITGTNVTSQEISWGGPAPERSSVGITDASATGGVLTNSASWTYGGVFTHDNQTINANYDTLDSFNLISQLTLTPVEPQPIPGGGGDQQLAPITFLNLFIETLNAGNCFVGSASTCDDIFTINNPGQLGLTEVDSDIPLSQIVAPSFTIEDYAYTVFLQLEGIGKLTDDQCDVAGADNGCFGLITLEGQENNFNTRFRIAATQVPEPGTLALLGMGLAGLGLARRRKAANA</sequence>
<keyword evidence="1" id="KW-0732">Signal</keyword>
<dbReference type="AlphaFoldDB" id="A0A1I0H411"/>
<evidence type="ECO:0000256" key="1">
    <source>
        <dbReference type="SAM" id="SignalP"/>
    </source>
</evidence>
<dbReference type="NCBIfam" id="TIGR02595">
    <property type="entry name" value="PEP_CTERM"/>
    <property type="match status" value="1"/>
</dbReference>
<evidence type="ECO:0000313" key="4">
    <source>
        <dbReference type="Proteomes" id="UP000198762"/>
    </source>
</evidence>
<evidence type="ECO:0000259" key="2">
    <source>
        <dbReference type="Pfam" id="PF07589"/>
    </source>
</evidence>
<proteinExistence type="predicted"/>
<dbReference type="Pfam" id="PF07589">
    <property type="entry name" value="PEP-CTERM"/>
    <property type="match status" value="1"/>
</dbReference>
<reference evidence="4" key="1">
    <citation type="submission" date="2016-10" db="EMBL/GenBank/DDBJ databases">
        <authorList>
            <person name="Varghese N."/>
            <person name="Submissions S."/>
        </authorList>
    </citation>
    <scope>NUCLEOTIDE SEQUENCE [LARGE SCALE GENOMIC DNA]</scope>
    <source>
        <strain evidence="4">CGMCC 1.6489</strain>
    </source>
</reference>
<feature type="chain" id="PRO_5011749703" evidence="1">
    <location>
        <begin position="27"/>
        <end position="284"/>
    </location>
</feature>
<dbReference type="InterPro" id="IPR013424">
    <property type="entry name" value="Ice-binding_C"/>
</dbReference>
<dbReference type="RefSeq" id="WP_091854255.1">
    <property type="nucleotide sequence ID" value="NZ_FOHZ01000023.1"/>
</dbReference>